<evidence type="ECO:0000256" key="1">
    <source>
        <dbReference type="ARBA" id="ARBA00004141"/>
    </source>
</evidence>
<reference evidence="10" key="1">
    <citation type="journal article" date="2013" name="Science">
        <title>The Amborella genome and the evolution of flowering plants.</title>
        <authorList>
            <consortium name="Amborella Genome Project"/>
        </authorList>
    </citation>
    <scope>NUCLEOTIDE SEQUENCE [LARGE SCALE GENOMIC DNA]</scope>
</reference>
<keyword evidence="3 7" id="KW-0812">Transmembrane</keyword>
<dbReference type="GO" id="GO:0016020">
    <property type="term" value="C:membrane"/>
    <property type="evidence" value="ECO:0007669"/>
    <property type="project" value="UniProtKB-SubCell"/>
</dbReference>
<feature type="domain" description="RCK N-terminal" evidence="8">
    <location>
        <begin position="274"/>
        <end position="421"/>
    </location>
</feature>
<feature type="region of interest" description="Disordered" evidence="6">
    <location>
        <begin position="15"/>
        <end position="34"/>
    </location>
</feature>
<accession>W1P1J6</accession>
<evidence type="ECO:0000256" key="4">
    <source>
        <dbReference type="ARBA" id="ARBA00022989"/>
    </source>
</evidence>
<protein>
    <recommendedName>
        <fullName evidence="8">RCK N-terminal domain-containing protein</fullName>
    </recommendedName>
</protein>
<dbReference type="PANTHER" id="PTHR31563">
    <property type="entry name" value="ION CHANNEL POLLUX-RELATED"/>
    <property type="match status" value="1"/>
</dbReference>
<dbReference type="OMA" id="HHIDVLT"/>
<evidence type="ECO:0000313" key="10">
    <source>
        <dbReference type="Proteomes" id="UP000017836"/>
    </source>
</evidence>
<evidence type="ECO:0000256" key="5">
    <source>
        <dbReference type="ARBA" id="ARBA00023136"/>
    </source>
</evidence>
<dbReference type="EMBL" id="KI394767">
    <property type="protein sequence ID" value="ERN01446.1"/>
    <property type="molecule type" value="Genomic_DNA"/>
</dbReference>
<comment type="similarity">
    <text evidence="2">Belongs to the castor/pollux (TC 1.A.1.23) family.</text>
</comment>
<dbReference type="STRING" id="13333.W1P1J6"/>
<dbReference type="Pfam" id="PF06241">
    <property type="entry name" value="Castor_Poll_mid"/>
    <property type="match status" value="1"/>
</dbReference>
<evidence type="ECO:0000256" key="3">
    <source>
        <dbReference type="ARBA" id="ARBA00022692"/>
    </source>
</evidence>
<evidence type="ECO:0000256" key="2">
    <source>
        <dbReference type="ARBA" id="ARBA00008577"/>
    </source>
</evidence>
<keyword evidence="5 7" id="KW-0472">Membrane</keyword>
<dbReference type="HOGENOM" id="CLU_011206_0_0_1"/>
<dbReference type="InterPro" id="IPR044849">
    <property type="entry name" value="CASTOR/POLLUX/SYM8-like"/>
</dbReference>
<proteinExistence type="inferred from homology"/>
<keyword evidence="10" id="KW-1185">Reference proteome</keyword>
<dbReference type="AlphaFoldDB" id="W1P1J6"/>
<dbReference type="Gene3D" id="3.40.50.720">
    <property type="entry name" value="NAD(P)-binding Rossmann-like Domain"/>
    <property type="match status" value="1"/>
</dbReference>
<dbReference type="SUPFAM" id="SSF81324">
    <property type="entry name" value="Voltage-gated potassium channels"/>
    <property type="match status" value="1"/>
</dbReference>
<dbReference type="Proteomes" id="UP000017836">
    <property type="component" value="Unassembled WGS sequence"/>
</dbReference>
<dbReference type="PROSITE" id="PS51201">
    <property type="entry name" value="RCK_N"/>
    <property type="match status" value="1"/>
</dbReference>
<organism evidence="9 10">
    <name type="scientific">Amborella trichopoda</name>
    <dbReference type="NCBI Taxonomy" id="13333"/>
    <lineage>
        <taxon>Eukaryota</taxon>
        <taxon>Viridiplantae</taxon>
        <taxon>Streptophyta</taxon>
        <taxon>Embryophyta</taxon>
        <taxon>Tracheophyta</taxon>
        <taxon>Spermatophyta</taxon>
        <taxon>Magnoliopsida</taxon>
        <taxon>Amborellales</taxon>
        <taxon>Amborellaceae</taxon>
        <taxon>Amborella</taxon>
    </lineage>
</organism>
<evidence type="ECO:0000259" key="8">
    <source>
        <dbReference type="PROSITE" id="PS51201"/>
    </source>
</evidence>
<dbReference type="Gramene" id="ERN01446">
    <property type="protein sequence ID" value="ERN01446"/>
    <property type="gene ID" value="AMTR_s00002p00267280"/>
</dbReference>
<feature type="transmembrane region" description="Helical" evidence="7">
    <location>
        <begin position="173"/>
        <end position="196"/>
    </location>
</feature>
<dbReference type="InterPro" id="IPR010420">
    <property type="entry name" value="CASTOR/POLLUX/SYM8_dom"/>
</dbReference>
<gene>
    <name evidence="9" type="ORF">AMTR_s00002p00267280</name>
</gene>
<feature type="transmembrane region" description="Helical" evidence="7">
    <location>
        <begin position="232"/>
        <end position="248"/>
    </location>
</feature>
<keyword evidence="4 7" id="KW-1133">Transmembrane helix</keyword>
<dbReference type="InterPro" id="IPR003148">
    <property type="entry name" value="RCK_N"/>
</dbReference>
<name>W1P1J6_AMBTC</name>
<comment type="subcellular location">
    <subcellularLocation>
        <location evidence="1">Membrane</location>
        <topology evidence="1">Multi-pass membrane protein</topology>
    </subcellularLocation>
</comment>
<feature type="compositionally biased region" description="Low complexity" evidence="6">
    <location>
        <begin position="24"/>
        <end position="34"/>
    </location>
</feature>
<evidence type="ECO:0000256" key="7">
    <source>
        <dbReference type="SAM" id="Phobius"/>
    </source>
</evidence>
<sequence length="834" mass="93874">MPARGVTARSILERGRSCQARSQGSGDSMDTTTSSDIIDVTPFKMGESDTMEKTTDCTPALTVFDNIESPIEHPFSLSKRVIVLEVFLRSIPAYLARLMWLSSKNVWKRKVWDSFPFLVKAIDSAKPCFACLSDSINKPQPLKLDISLPSLNDISWSFSRLFYLLNIQLERNITVYLILLMLACCFFTIVGGFLFFKYRQRKKPLEDCFWDSWACLCSSSSHLREKTFSERIIGLLLAIGGLLFYSRLTSTMTEQFRSHMQKLRDGAQSQLLESDHIIICGVNSHLTFILKQLNQYHEYSVRLGTATARKQRVVLLSELPRKQIERIADNVAKDLHHIDVLTRSCSLSLSGSFERAAAPQARSIIMLSAKGDPYEVDADAFLSALALQPLPKMSNVPTVIEVTNSSTCDLLKSVSGIKVEPIQNVASKLFVQCSRQRGLIKIYRHLLDYRKDVFNVCNFPSLEGFTYKRVRRGFLKAVVCGLFRNGKINFHPSDDVILEKTDKLLLVAPVNVHKNPPSGLVNWKEENGTSEKGVLESNDSGSNVELSTRKSRVDKIVKRPKKFGSKSSDWNFGPKEHILMLGWRPNIVDMILEYNNYLGPGSVLEILAESPIDERNHVMKFLGQKKIQNVKVSHRMGNPMNYEALKDAILTINNSVQKGEKMNLSIVVVSDKGWFAGDPARADKDSAYTLLLAEKLCRDYNVKVENLVAEIVDIKLGKQIVKIKPSLTYVGAEEIMGLVTAQVAKDDELNQVWTDLLNSCGDEIYVKDISNYMKDGEKPSFSELSERAILRQEVAIGYMKDNKKVINPPNKSEPLSLGMEDSLIVISEYEISTT</sequence>
<dbReference type="PANTHER" id="PTHR31563:SF13">
    <property type="entry name" value="ION CHANNEL POLLUX-LIKE 1-RELATED"/>
    <property type="match status" value="1"/>
</dbReference>
<evidence type="ECO:0000313" key="9">
    <source>
        <dbReference type="EMBL" id="ERN01446.1"/>
    </source>
</evidence>
<evidence type="ECO:0000256" key="6">
    <source>
        <dbReference type="SAM" id="MobiDB-lite"/>
    </source>
</evidence>
<dbReference type="GO" id="GO:0006813">
    <property type="term" value="P:potassium ion transport"/>
    <property type="evidence" value="ECO:0007669"/>
    <property type="project" value="InterPro"/>
</dbReference>
<dbReference type="eggNOG" id="ENOG502QW0U">
    <property type="taxonomic scope" value="Eukaryota"/>
</dbReference>